<evidence type="ECO:0000256" key="1">
    <source>
        <dbReference type="SAM" id="MobiDB-lite"/>
    </source>
</evidence>
<evidence type="ECO:0000313" key="3">
    <source>
        <dbReference type="Proteomes" id="UP000604046"/>
    </source>
</evidence>
<gene>
    <name evidence="2" type="ORF">SNAT2548_LOCUS6971</name>
</gene>
<proteinExistence type="predicted"/>
<accession>A0A812JIW0</accession>
<dbReference type="AlphaFoldDB" id="A0A812JIW0"/>
<protein>
    <submittedName>
        <fullName evidence="2">Uncharacterized protein</fullName>
    </submittedName>
</protein>
<feature type="compositionally biased region" description="Basic and acidic residues" evidence="1">
    <location>
        <begin position="14"/>
        <end position="26"/>
    </location>
</feature>
<evidence type="ECO:0000313" key="2">
    <source>
        <dbReference type="EMBL" id="CAE7210064.1"/>
    </source>
</evidence>
<feature type="region of interest" description="Disordered" evidence="1">
    <location>
        <begin position="1"/>
        <end position="34"/>
    </location>
</feature>
<name>A0A812JIW0_9DINO</name>
<sequence length="664" mass="71445">MPGVPGSADSLPETPHELDETLDHSSDPAIGRGDVGRITHQATMRTGQLVTSQWICELFPGVYVKILDVDTDAKIGRQRALVKTQLSFIRGWISIRTSRSSYLVEACSEDECCLFDLPGSNQICGCELRSDPSGLAGVIRNLTSHIKRQPDFGTLTSADFIVSQRLQSLFRVASGGDNANLDAQRLRWSLWATLSPNRSSPEGLAILAVVMLQLRDAILEMDSLLMRLHEEFVCLEDTDAEALFNASGETHAAAMKAKQLSQRCRHVANTITLPSSAWFAHLPNPASIVVDLARGEEALLELHDEKAVLANQRRILIARVKAAVEARAATEAVSAASLLAEALRPDKRLDFPLVTEFCDRATSDKAELADVVDALTQVLKENQGLPLLPQRLKALTLTNELMYDDAARQAFARHPGFLSVLMSMGSTDSTDSTASVTSPIPPGVAFDLAAANAQLLTTEIARRVSTEAASLKAGCFAVAPAAQGSVAAPSWLVSVARTPGRQTGQTQHVLSWPHTCSALNALRASLQSGAASTQDITSVLDHIYRSLDEATGQVSQLRKSLDHTISADVGELIDNFLLSATRVNSRVLEWKCTAVNALDEAEASVANSSPSPLSNRGQRKHLAKLLDRAESAGESLNTCLTVLLARRPTDGELPWLMPDGPAPA</sequence>
<dbReference type="EMBL" id="CAJNDS010000478">
    <property type="protein sequence ID" value="CAE7210064.1"/>
    <property type="molecule type" value="Genomic_DNA"/>
</dbReference>
<reference evidence="2" key="1">
    <citation type="submission" date="2021-02" db="EMBL/GenBank/DDBJ databases">
        <authorList>
            <person name="Dougan E. K."/>
            <person name="Rhodes N."/>
            <person name="Thang M."/>
            <person name="Chan C."/>
        </authorList>
    </citation>
    <scope>NUCLEOTIDE SEQUENCE</scope>
</reference>
<comment type="caution">
    <text evidence="2">The sequence shown here is derived from an EMBL/GenBank/DDBJ whole genome shotgun (WGS) entry which is preliminary data.</text>
</comment>
<organism evidence="2 3">
    <name type="scientific">Symbiodinium natans</name>
    <dbReference type="NCBI Taxonomy" id="878477"/>
    <lineage>
        <taxon>Eukaryota</taxon>
        <taxon>Sar</taxon>
        <taxon>Alveolata</taxon>
        <taxon>Dinophyceae</taxon>
        <taxon>Suessiales</taxon>
        <taxon>Symbiodiniaceae</taxon>
        <taxon>Symbiodinium</taxon>
    </lineage>
</organism>
<dbReference type="Proteomes" id="UP000604046">
    <property type="component" value="Unassembled WGS sequence"/>
</dbReference>
<keyword evidence="3" id="KW-1185">Reference proteome</keyword>
<dbReference type="OrthoDB" id="418918at2759"/>